<accession>A0A4Y2FAG2</accession>
<proteinExistence type="predicted"/>
<dbReference type="EMBL" id="BGPR01095221">
    <property type="protein sequence ID" value="GBM37618.1"/>
    <property type="molecule type" value="Genomic_DNA"/>
</dbReference>
<organism evidence="1 2">
    <name type="scientific">Araneus ventricosus</name>
    <name type="common">Orbweaver spider</name>
    <name type="synonym">Epeira ventricosa</name>
    <dbReference type="NCBI Taxonomy" id="182803"/>
    <lineage>
        <taxon>Eukaryota</taxon>
        <taxon>Metazoa</taxon>
        <taxon>Ecdysozoa</taxon>
        <taxon>Arthropoda</taxon>
        <taxon>Chelicerata</taxon>
        <taxon>Arachnida</taxon>
        <taxon>Araneae</taxon>
        <taxon>Araneomorphae</taxon>
        <taxon>Entelegynae</taxon>
        <taxon>Araneoidea</taxon>
        <taxon>Araneidae</taxon>
        <taxon>Araneus</taxon>
    </lineage>
</organism>
<comment type="caution">
    <text evidence="1">The sequence shown here is derived from an EMBL/GenBank/DDBJ whole genome shotgun (WGS) entry which is preliminary data.</text>
</comment>
<keyword evidence="2" id="KW-1185">Reference proteome</keyword>
<feature type="non-terminal residue" evidence="1">
    <location>
        <position position="57"/>
    </location>
</feature>
<sequence>MEFVNNCVKMIFQLKPQLILSGKFRVSQQSTSETGRRFDKKNAGNAGDWHVLRLLAW</sequence>
<protein>
    <submittedName>
        <fullName evidence="1">Uncharacterized protein</fullName>
    </submittedName>
</protein>
<reference evidence="1 2" key="1">
    <citation type="journal article" date="2019" name="Sci. Rep.">
        <title>Orb-weaving spider Araneus ventricosus genome elucidates the spidroin gene catalogue.</title>
        <authorList>
            <person name="Kono N."/>
            <person name="Nakamura H."/>
            <person name="Ohtoshi R."/>
            <person name="Moran D.A.P."/>
            <person name="Shinohara A."/>
            <person name="Yoshida Y."/>
            <person name="Fujiwara M."/>
            <person name="Mori M."/>
            <person name="Tomita M."/>
            <person name="Arakawa K."/>
        </authorList>
    </citation>
    <scope>NUCLEOTIDE SEQUENCE [LARGE SCALE GENOMIC DNA]</scope>
</reference>
<dbReference type="AlphaFoldDB" id="A0A4Y2FAG2"/>
<evidence type="ECO:0000313" key="2">
    <source>
        <dbReference type="Proteomes" id="UP000499080"/>
    </source>
</evidence>
<name>A0A4Y2FAG2_ARAVE</name>
<evidence type="ECO:0000313" key="1">
    <source>
        <dbReference type="EMBL" id="GBM37618.1"/>
    </source>
</evidence>
<dbReference type="Proteomes" id="UP000499080">
    <property type="component" value="Unassembled WGS sequence"/>
</dbReference>
<gene>
    <name evidence="1" type="ORF">AVEN_139513_1</name>
</gene>